<keyword evidence="1" id="KW-0456">Lyase</keyword>
<dbReference type="InterPro" id="IPR002539">
    <property type="entry name" value="MaoC-like_dom"/>
</dbReference>
<dbReference type="SUPFAM" id="SSF54637">
    <property type="entry name" value="Thioesterase/thiol ester dehydrase-isomerase"/>
    <property type="match status" value="1"/>
</dbReference>
<sequence>MSTVSEGFYFEDLTVGMSASIERTITTDDIEMFATAVGDFNPIHMNEEWARQTRFGGRIAHGMLTAGIVSSVLGTRLPGPGNVYIKQTLEFRAPVTPRSAVKAQVCITRLEPERNRVYLDTTCTCCGTIVLSGEAVLFVQSRQRRL</sequence>
<feature type="domain" description="MaoC-like" evidence="2">
    <location>
        <begin position="19"/>
        <end position="111"/>
    </location>
</feature>
<name>Q11GZ2_CHESB</name>
<protein>
    <submittedName>
        <fullName evidence="3">MaoC-like dehydratase</fullName>
    </submittedName>
</protein>
<dbReference type="GO" id="GO:0019171">
    <property type="term" value="F:(3R)-hydroxyacyl-[acyl-carrier-protein] dehydratase activity"/>
    <property type="evidence" value="ECO:0007669"/>
    <property type="project" value="TreeGrafter"/>
</dbReference>
<reference evidence="3" key="1">
    <citation type="submission" date="2006-06" db="EMBL/GenBank/DDBJ databases">
        <title>Complete sequence of chromosome of Chelativorans sp. BNC1.</title>
        <authorList>
            <consortium name="US DOE Joint Genome Institute"/>
            <person name="Copeland A."/>
            <person name="Lucas S."/>
            <person name="Lapidus A."/>
            <person name="Barry K."/>
            <person name="Detter J.C."/>
            <person name="Glavina del Rio T."/>
            <person name="Hammon N."/>
            <person name="Israni S."/>
            <person name="Dalin E."/>
            <person name="Tice H."/>
            <person name="Pitluck S."/>
            <person name="Chertkov O."/>
            <person name="Brettin T."/>
            <person name="Bruce D."/>
            <person name="Han C."/>
            <person name="Tapia R."/>
            <person name="Gilna P."/>
            <person name="Schmutz J."/>
            <person name="Larimer F."/>
            <person name="Land M."/>
            <person name="Hauser L."/>
            <person name="Kyrpides N."/>
            <person name="Mikhailova N."/>
            <person name="Richardson P."/>
        </authorList>
    </citation>
    <scope>NUCLEOTIDE SEQUENCE</scope>
    <source>
        <strain evidence="3">BNC1</strain>
    </source>
</reference>
<dbReference type="KEGG" id="mes:Meso_1940"/>
<dbReference type="Pfam" id="PF01575">
    <property type="entry name" value="MaoC_dehydratas"/>
    <property type="match status" value="1"/>
</dbReference>
<organism evidence="3">
    <name type="scientific">Chelativorans sp. (strain BNC1)</name>
    <dbReference type="NCBI Taxonomy" id="266779"/>
    <lineage>
        <taxon>Bacteria</taxon>
        <taxon>Pseudomonadati</taxon>
        <taxon>Pseudomonadota</taxon>
        <taxon>Alphaproteobacteria</taxon>
        <taxon>Hyphomicrobiales</taxon>
        <taxon>Phyllobacteriaceae</taxon>
        <taxon>Chelativorans</taxon>
    </lineage>
</organism>
<dbReference type="PANTHER" id="PTHR43437">
    <property type="entry name" value="HYDROXYACYL-THIOESTER DEHYDRATASE TYPE 2, MITOCHONDRIAL-RELATED"/>
    <property type="match status" value="1"/>
</dbReference>
<dbReference type="OrthoDB" id="9800237at2"/>
<dbReference type="FunFam" id="3.10.129.10:FF:000042">
    <property type="entry name" value="MaoC domain protein dehydratase"/>
    <property type="match status" value="1"/>
</dbReference>
<dbReference type="STRING" id="266779.Meso_1940"/>
<proteinExistence type="predicted"/>
<dbReference type="Gene3D" id="3.10.129.10">
    <property type="entry name" value="Hotdog Thioesterase"/>
    <property type="match status" value="1"/>
</dbReference>
<dbReference type="InterPro" id="IPR029069">
    <property type="entry name" value="HotDog_dom_sf"/>
</dbReference>
<evidence type="ECO:0000313" key="3">
    <source>
        <dbReference type="EMBL" id="ABG63333.1"/>
    </source>
</evidence>
<evidence type="ECO:0000256" key="1">
    <source>
        <dbReference type="ARBA" id="ARBA00023239"/>
    </source>
</evidence>
<gene>
    <name evidence="3" type="ordered locus">Meso_1940</name>
</gene>
<dbReference type="eggNOG" id="COG2030">
    <property type="taxonomic scope" value="Bacteria"/>
</dbReference>
<evidence type="ECO:0000259" key="2">
    <source>
        <dbReference type="Pfam" id="PF01575"/>
    </source>
</evidence>
<dbReference type="PANTHER" id="PTHR43437:SF3">
    <property type="entry name" value="HYDROXYACYL-THIOESTER DEHYDRATASE TYPE 2, MITOCHONDRIAL"/>
    <property type="match status" value="1"/>
</dbReference>
<dbReference type="HOGENOM" id="CLU_094876_3_3_5"/>
<dbReference type="EMBL" id="CP000390">
    <property type="protein sequence ID" value="ABG63333.1"/>
    <property type="molecule type" value="Genomic_DNA"/>
</dbReference>
<dbReference type="AlphaFoldDB" id="Q11GZ2"/>
<dbReference type="GO" id="GO:0006633">
    <property type="term" value="P:fatty acid biosynthetic process"/>
    <property type="evidence" value="ECO:0007669"/>
    <property type="project" value="TreeGrafter"/>
</dbReference>
<dbReference type="CDD" id="cd03449">
    <property type="entry name" value="R_hydratase"/>
    <property type="match status" value="1"/>
</dbReference>
<dbReference type="InterPro" id="IPR050965">
    <property type="entry name" value="UPF0336/Enoyl-CoA_hydratase"/>
</dbReference>
<accession>Q11GZ2</accession>